<protein>
    <recommendedName>
        <fullName evidence="4 5">Large ribosomal subunit protein uL24</fullName>
    </recommendedName>
</protein>
<comment type="function">
    <text evidence="5">One of the proteins that surrounds the polypeptide exit tunnel on the outside of the subunit.</text>
</comment>
<dbReference type="PANTHER" id="PTHR12903">
    <property type="entry name" value="MITOCHONDRIAL RIBOSOMAL PROTEIN L24"/>
    <property type="match status" value="1"/>
</dbReference>
<gene>
    <name evidence="5" type="primary">rplX</name>
    <name evidence="8" type="ORF">A2975_03825</name>
</gene>
<dbReference type="Gene3D" id="2.30.30.30">
    <property type="match status" value="1"/>
</dbReference>
<evidence type="ECO:0000256" key="2">
    <source>
        <dbReference type="ARBA" id="ARBA00022980"/>
    </source>
</evidence>
<dbReference type="Pfam" id="PF17136">
    <property type="entry name" value="ribosomal_L24"/>
    <property type="match status" value="1"/>
</dbReference>
<evidence type="ECO:0000256" key="4">
    <source>
        <dbReference type="ARBA" id="ARBA00035206"/>
    </source>
</evidence>
<evidence type="ECO:0000259" key="7">
    <source>
        <dbReference type="SMART" id="SM00739"/>
    </source>
</evidence>
<dbReference type="InterPro" id="IPR003256">
    <property type="entry name" value="Ribosomal_uL24"/>
</dbReference>
<dbReference type="AlphaFoldDB" id="A0A1F8C1G6"/>
<keyword evidence="5" id="KW-0699">rRNA-binding</keyword>
<name>A0A1F8C1G6_9BACT</name>
<dbReference type="Pfam" id="PF00467">
    <property type="entry name" value="KOW"/>
    <property type="match status" value="1"/>
</dbReference>
<evidence type="ECO:0000313" key="9">
    <source>
        <dbReference type="Proteomes" id="UP000178429"/>
    </source>
</evidence>
<proteinExistence type="inferred from homology"/>
<dbReference type="Proteomes" id="UP000178429">
    <property type="component" value="Unassembled WGS sequence"/>
</dbReference>
<reference evidence="8 9" key="1">
    <citation type="journal article" date="2016" name="Nat. Commun.">
        <title>Thousands of microbial genomes shed light on interconnected biogeochemical processes in an aquifer system.</title>
        <authorList>
            <person name="Anantharaman K."/>
            <person name="Brown C.T."/>
            <person name="Hug L.A."/>
            <person name="Sharon I."/>
            <person name="Castelle C.J."/>
            <person name="Probst A.J."/>
            <person name="Thomas B.C."/>
            <person name="Singh A."/>
            <person name="Wilkins M.J."/>
            <person name="Karaoz U."/>
            <person name="Brodie E.L."/>
            <person name="Williams K.H."/>
            <person name="Hubbard S.S."/>
            <person name="Banfield J.F."/>
        </authorList>
    </citation>
    <scope>NUCLEOTIDE SEQUENCE [LARGE SCALE GENOMIC DNA]</scope>
</reference>
<comment type="caution">
    <text evidence="8">The sequence shown here is derived from an EMBL/GenBank/DDBJ whole genome shotgun (WGS) entry which is preliminary data.</text>
</comment>
<comment type="similarity">
    <text evidence="1 5 6">Belongs to the universal ribosomal protein uL24 family.</text>
</comment>
<dbReference type="EMBL" id="MGHL01000006">
    <property type="protein sequence ID" value="OGM70177.1"/>
    <property type="molecule type" value="Genomic_DNA"/>
</dbReference>
<dbReference type="CDD" id="cd06089">
    <property type="entry name" value="KOW_RPL26"/>
    <property type="match status" value="1"/>
</dbReference>
<dbReference type="InterPro" id="IPR008991">
    <property type="entry name" value="Translation_prot_SH3-like_sf"/>
</dbReference>
<dbReference type="SMART" id="SM00739">
    <property type="entry name" value="KOW"/>
    <property type="match status" value="1"/>
</dbReference>
<dbReference type="GO" id="GO:0005840">
    <property type="term" value="C:ribosome"/>
    <property type="evidence" value="ECO:0007669"/>
    <property type="project" value="UniProtKB-KW"/>
</dbReference>
<keyword evidence="5" id="KW-0694">RNA-binding</keyword>
<comment type="subunit">
    <text evidence="5">Part of the 50S ribosomal subunit.</text>
</comment>
<evidence type="ECO:0000256" key="1">
    <source>
        <dbReference type="ARBA" id="ARBA00010618"/>
    </source>
</evidence>
<evidence type="ECO:0000313" key="8">
    <source>
        <dbReference type="EMBL" id="OGM70177.1"/>
    </source>
</evidence>
<dbReference type="SUPFAM" id="SSF50104">
    <property type="entry name" value="Translation proteins SH3-like domain"/>
    <property type="match status" value="1"/>
</dbReference>
<accession>A0A1F8C1G6</accession>
<comment type="function">
    <text evidence="5">One of two assembly initiator proteins, it binds directly to the 5'-end of the 23S rRNA, where it nucleates assembly of the 50S subunit.</text>
</comment>
<sequence length="105" mass="11489">MNKFKKGDTIKIMAGKDKGREGKVEMVLAKANSVVVVGMNIYKKHIKASVAVDKKGGVYDIPRPIDVAKIALICPNCKKVTRIGFKEGQRVCRKCGKKLEKGGTK</sequence>
<dbReference type="InterPro" id="IPR005824">
    <property type="entry name" value="KOW"/>
</dbReference>
<dbReference type="NCBIfam" id="TIGR01079">
    <property type="entry name" value="rplX_bact"/>
    <property type="match status" value="1"/>
</dbReference>
<dbReference type="GO" id="GO:0006412">
    <property type="term" value="P:translation"/>
    <property type="evidence" value="ECO:0007669"/>
    <property type="project" value="UniProtKB-UniRule"/>
</dbReference>
<dbReference type="STRING" id="1802525.A2975_03825"/>
<evidence type="ECO:0000256" key="3">
    <source>
        <dbReference type="ARBA" id="ARBA00023274"/>
    </source>
</evidence>
<feature type="domain" description="KOW" evidence="7">
    <location>
        <begin position="3"/>
        <end position="30"/>
    </location>
</feature>
<organism evidence="8 9">
    <name type="scientific">Candidatus Woesebacteria bacterium RIFCSPLOWO2_01_FULL_44_14</name>
    <dbReference type="NCBI Taxonomy" id="1802525"/>
    <lineage>
        <taxon>Bacteria</taxon>
        <taxon>Candidatus Woeseibacteriota</taxon>
    </lineage>
</organism>
<dbReference type="PROSITE" id="PS01108">
    <property type="entry name" value="RIBOSOMAL_L24"/>
    <property type="match status" value="1"/>
</dbReference>
<dbReference type="GO" id="GO:1990904">
    <property type="term" value="C:ribonucleoprotein complex"/>
    <property type="evidence" value="ECO:0007669"/>
    <property type="project" value="UniProtKB-KW"/>
</dbReference>
<dbReference type="GO" id="GO:0003735">
    <property type="term" value="F:structural constituent of ribosome"/>
    <property type="evidence" value="ECO:0007669"/>
    <property type="project" value="InterPro"/>
</dbReference>
<dbReference type="InterPro" id="IPR041988">
    <property type="entry name" value="Ribosomal_uL24_KOW"/>
</dbReference>
<keyword evidence="2 5" id="KW-0689">Ribosomal protein</keyword>
<dbReference type="InterPro" id="IPR014722">
    <property type="entry name" value="Rib_uL2_dom2"/>
</dbReference>
<evidence type="ECO:0000256" key="6">
    <source>
        <dbReference type="RuleBase" id="RU003477"/>
    </source>
</evidence>
<dbReference type="HAMAP" id="MF_01326_B">
    <property type="entry name" value="Ribosomal_uL24_B"/>
    <property type="match status" value="1"/>
</dbReference>
<dbReference type="InterPro" id="IPR057264">
    <property type="entry name" value="Ribosomal_uL24_C"/>
</dbReference>
<dbReference type="InterPro" id="IPR005825">
    <property type="entry name" value="Ribosomal_uL24_CS"/>
</dbReference>
<keyword evidence="3 5" id="KW-0687">Ribonucleoprotein</keyword>
<evidence type="ECO:0000256" key="5">
    <source>
        <dbReference type="HAMAP-Rule" id="MF_01326"/>
    </source>
</evidence>
<dbReference type="GO" id="GO:0019843">
    <property type="term" value="F:rRNA binding"/>
    <property type="evidence" value="ECO:0007669"/>
    <property type="project" value="UniProtKB-UniRule"/>
</dbReference>